<sequence>MPSTRASIVIEKRIAIINLIRDRILLPKERKLKKLTINGSEPETSFNQIFEFLDFIKCPKAITERKEIVLFYLITRTYEKLSIISNSRAVTINQVFIFDIKEEQFCQVSFGLEPAPARAAGAAAARRHLTTGGTAGYVLAEARGQRFTLRHNCDMSFT</sequence>
<comment type="caution">
    <text evidence="1">The sequence shown here is derived from an EMBL/GenBank/DDBJ whole genome shotgun (WGS) entry which is preliminary data.</text>
</comment>
<organism evidence="1 2">
    <name type="scientific">Eumeta variegata</name>
    <name type="common">Bagworm moth</name>
    <name type="synonym">Eumeta japonica</name>
    <dbReference type="NCBI Taxonomy" id="151549"/>
    <lineage>
        <taxon>Eukaryota</taxon>
        <taxon>Metazoa</taxon>
        <taxon>Ecdysozoa</taxon>
        <taxon>Arthropoda</taxon>
        <taxon>Hexapoda</taxon>
        <taxon>Insecta</taxon>
        <taxon>Pterygota</taxon>
        <taxon>Neoptera</taxon>
        <taxon>Endopterygota</taxon>
        <taxon>Lepidoptera</taxon>
        <taxon>Glossata</taxon>
        <taxon>Ditrysia</taxon>
        <taxon>Tineoidea</taxon>
        <taxon>Psychidae</taxon>
        <taxon>Oiketicinae</taxon>
        <taxon>Eumeta</taxon>
    </lineage>
</organism>
<protein>
    <submittedName>
        <fullName evidence="1">Uncharacterized protein</fullName>
    </submittedName>
</protein>
<evidence type="ECO:0000313" key="1">
    <source>
        <dbReference type="EMBL" id="GBP67311.1"/>
    </source>
</evidence>
<keyword evidence="2" id="KW-1185">Reference proteome</keyword>
<evidence type="ECO:0000313" key="2">
    <source>
        <dbReference type="Proteomes" id="UP000299102"/>
    </source>
</evidence>
<name>A0A4C1XTU5_EUMVA</name>
<dbReference type="EMBL" id="BGZK01000980">
    <property type="protein sequence ID" value="GBP67311.1"/>
    <property type="molecule type" value="Genomic_DNA"/>
</dbReference>
<reference evidence="1 2" key="1">
    <citation type="journal article" date="2019" name="Commun. Biol.">
        <title>The bagworm genome reveals a unique fibroin gene that provides high tensile strength.</title>
        <authorList>
            <person name="Kono N."/>
            <person name="Nakamura H."/>
            <person name="Ohtoshi R."/>
            <person name="Tomita M."/>
            <person name="Numata K."/>
            <person name="Arakawa K."/>
        </authorList>
    </citation>
    <scope>NUCLEOTIDE SEQUENCE [LARGE SCALE GENOMIC DNA]</scope>
</reference>
<gene>
    <name evidence="1" type="ORF">EVAR_97929_1</name>
</gene>
<proteinExistence type="predicted"/>
<dbReference type="Proteomes" id="UP000299102">
    <property type="component" value="Unassembled WGS sequence"/>
</dbReference>
<accession>A0A4C1XTU5</accession>
<dbReference type="AlphaFoldDB" id="A0A4C1XTU5"/>